<dbReference type="RefSeq" id="WP_344781721.1">
    <property type="nucleotide sequence ID" value="NZ_BAAAZW010000003.1"/>
</dbReference>
<keyword evidence="3" id="KW-1185">Reference proteome</keyword>
<name>A0ABP7NW08_9ACTN</name>
<accession>A0ABP7NW08</accession>
<gene>
    <name evidence="2" type="ORF">GCM10022231_12350</name>
</gene>
<comment type="caution">
    <text evidence="2">The sequence shown here is derived from an EMBL/GenBank/DDBJ whole genome shotgun (WGS) entry which is preliminary data.</text>
</comment>
<dbReference type="Pfam" id="PF26061">
    <property type="entry name" value="DUF8021"/>
    <property type="match status" value="1"/>
</dbReference>
<organism evidence="2 3">
    <name type="scientific">Gordonia caeni</name>
    <dbReference type="NCBI Taxonomy" id="1007097"/>
    <lineage>
        <taxon>Bacteria</taxon>
        <taxon>Bacillati</taxon>
        <taxon>Actinomycetota</taxon>
        <taxon>Actinomycetes</taxon>
        <taxon>Mycobacteriales</taxon>
        <taxon>Gordoniaceae</taxon>
        <taxon>Gordonia</taxon>
    </lineage>
</organism>
<protein>
    <recommendedName>
        <fullName evidence="1">DUF8021 domain-containing protein</fullName>
    </recommendedName>
</protein>
<evidence type="ECO:0000313" key="2">
    <source>
        <dbReference type="EMBL" id="GAA3955297.1"/>
    </source>
</evidence>
<evidence type="ECO:0000313" key="3">
    <source>
        <dbReference type="Proteomes" id="UP001418444"/>
    </source>
</evidence>
<proteinExistence type="predicted"/>
<sequence length="121" mass="13284">MALDDAQKIAAAKAYVDALVSHNTGEVRLHPDCTRHEMGVKTGRNGGHIARSLTFGPQFKLIHTVSDFTATVDGDHVETSYLVHVRPKALGLSSRVTESFEIDEVGRIRRIVASFSRPMRG</sequence>
<feature type="domain" description="DUF8021" evidence="1">
    <location>
        <begin position="6"/>
        <end position="114"/>
    </location>
</feature>
<dbReference type="InterPro" id="IPR058334">
    <property type="entry name" value="DUF8021"/>
</dbReference>
<evidence type="ECO:0000259" key="1">
    <source>
        <dbReference type="Pfam" id="PF26061"/>
    </source>
</evidence>
<reference evidence="3" key="1">
    <citation type="journal article" date="2019" name="Int. J. Syst. Evol. Microbiol.">
        <title>The Global Catalogue of Microorganisms (GCM) 10K type strain sequencing project: providing services to taxonomists for standard genome sequencing and annotation.</title>
        <authorList>
            <consortium name="The Broad Institute Genomics Platform"/>
            <consortium name="The Broad Institute Genome Sequencing Center for Infectious Disease"/>
            <person name="Wu L."/>
            <person name="Ma J."/>
        </authorList>
    </citation>
    <scope>NUCLEOTIDE SEQUENCE [LARGE SCALE GENOMIC DNA]</scope>
    <source>
        <strain evidence="3">JCM 16923</strain>
    </source>
</reference>
<dbReference type="EMBL" id="BAAAZW010000003">
    <property type="protein sequence ID" value="GAA3955297.1"/>
    <property type="molecule type" value="Genomic_DNA"/>
</dbReference>
<dbReference type="Proteomes" id="UP001418444">
    <property type="component" value="Unassembled WGS sequence"/>
</dbReference>